<comment type="caution">
    <text evidence="3">The sequence shown here is derived from an EMBL/GenBank/DDBJ whole genome shotgun (WGS) entry which is preliminary data.</text>
</comment>
<reference evidence="3" key="1">
    <citation type="submission" date="2021-06" db="EMBL/GenBank/DDBJ databases">
        <title>Halomicroarcula sp. F24A a new haloarchaeum isolated from saline soil.</title>
        <authorList>
            <person name="Duran-Viseras A."/>
            <person name="Sanchez-Porro C."/>
            <person name="Ventosa A."/>
        </authorList>
    </citation>
    <scope>NUCLEOTIDE SEQUENCE</scope>
    <source>
        <strain evidence="3">F24A</strain>
    </source>
</reference>
<accession>A0A8J7YGJ4</accession>
<dbReference type="AlphaFoldDB" id="A0A8J7YGJ4"/>
<dbReference type="Proteomes" id="UP000783863">
    <property type="component" value="Unassembled WGS sequence"/>
</dbReference>
<keyword evidence="4" id="KW-1185">Reference proteome</keyword>
<keyword evidence="2" id="KW-0472">Membrane</keyword>
<dbReference type="RefSeq" id="WP_220587139.1">
    <property type="nucleotide sequence ID" value="NZ_RKLQ01000001.1"/>
</dbReference>
<keyword evidence="2" id="KW-0812">Transmembrane</keyword>
<sequence>MPVVPGLVAAAILIVGLFTFGRLVGWWLGRSEEITPRQRSVFDILVTLVLLFLMVGVPMLYRLFPVGYALSPSKSLFVGSLLTAAISTTVAVLGFGGALLGLRPFLSDRMQVRGELWRRNRIVLGAWVGIIPFAAMAIELGVIYAERQLGVLVAVPIVVFAGLYLSGFVALPAHCPVIRFGIRRPTAEERDRIEAIYERLDIPLPNSIEITVDDDNERLVVVDNDDERVLALSDSLLPAVDDDTLAVAIAHSEGRARHDTSFFEKLWMGNLVLATVLYVWAFSMQLFYNDLSTELVQGAVVLLLLIVFVNVLLSSWNRTRIYLADEYTIEHTVRSCVTAVYRNSDERLGCIQRRRSVGNDLINSVLNKLVPEPQMKHRLEHIGLEEASNPPHSDQQGGDPDSIA</sequence>
<proteinExistence type="predicted"/>
<feature type="transmembrane region" description="Helical" evidence="2">
    <location>
        <begin position="151"/>
        <end position="173"/>
    </location>
</feature>
<feature type="transmembrane region" description="Helical" evidence="2">
    <location>
        <begin position="295"/>
        <end position="313"/>
    </location>
</feature>
<feature type="transmembrane region" description="Helical" evidence="2">
    <location>
        <begin position="6"/>
        <end position="29"/>
    </location>
</feature>
<feature type="region of interest" description="Disordered" evidence="1">
    <location>
        <begin position="383"/>
        <end position="404"/>
    </location>
</feature>
<evidence type="ECO:0000313" key="4">
    <source>
        <dbReference type="Proteomes" id="UP000783863"/>
    </source>
</evidence>
<name>A0A8J7YGJ4_9EURY</name>
<feature type="transmembrane region" description="Helical" evidence="2">
    <location>
        <begin position="41"/>
        <end position="64"/>
    </location>
</feature>
<feature type="transmembrane region" description="Helical" evidence="2">
    <location>
        <begin position="122"/>
        <end position="145"/>
    </location>
</feature>
<evidence type="ECO:0000256" key="2">
    <source>
        <dbReference type="SAM" id="Phobius"/>
    </source>
</evidence>
<organism evidence="3 4">
    <name type="scientific">Haloarcula salinisoli</name>
    <dbReference type="NCBI Taxonomy" id="2487746"/>
    <lineage>
        <taxon>Archaea</taxon>
        <taxon>Methanobacteriati</taxon>
        <taxon>Methanobacteriota</taxon>
        <taxon>Stenosarchaea group</taxon>
        <taxon>Halobacteria</taxon>
        <taxon>Halobacteriales</taxon>
        <taxon>Haloarculaceae</taxon>
        <taxon>Haloarcula</taxon>
    </lineage>
</organism>
<dbReference type="EMBL" id="RKLQ01000001">
    <property type="protein sequence ID" value="MBX0302911.1"/>
    <property type="molecule type" value="Genomic_DNA"/>
</dbReference>
<evidence type="ECO:0000256" key="1">
    <source>
        <dbReference type="SAM" id="MobiDB-lite"/>
    </source>
</evidence>
<protein>
    <submittedName>
        <fullName evidence="3">Uncharacterized protein</fullName>
    </submittedName>
</protein>
<feature type="transmembrane region" description="Helical" evidence="2">
    <location>
        <begin position="76"/>
        <end position="102"/>
    </location>
</feature>
<evidence type="ECO:0000313" key="3">
    <source>
        <dbReference type="EMBL" id="MBX0302911.1"/>
    </source>
</evidence>
<feature type="transmembrane region" description="Helical" evidence="2">
    <location>
        <begin position="266"/>
        <end position="283"/>
    </location>
</feature>
<gene>
    <name evidence="3" type="ORF">EGD98_04405</name>
</gene>
<keyword evidence="2" id="KW-1133">Transmembrane helix</keyword>